<feature type="domain" description="RelA/SpoT" evidence="2">
    <location>
        <begin position="121"/>
        <end position="224"/>
    </location>
</feature>
<evidence type="ECO:0000313" key="5">
    <source>
        <dbReference type="Proteomes" id="UP001259239"/>
    </source>
</evidence>
<comment type="caution">
    <text evidence="3">The sequence shown here is derived from an EMBL/GenBank/DDBJ whole genome shotgun (WGS) entry which is preliminary data.</text>
</comment>
<dbReference type="AlphaFoldDB" id="A0AAP5JVM5"/>
<dbReference type="EMBL" id="JARQGV010000004">
    <property type="protein sequence ID" value="MDT2252602.1"/>
    <property type="molecule type" value="Genomic_DNA"/>
</dbReference>
<gene>
    <name evidence="3" type="ORF">P7H09_15395</name>
    <name evidence="4" type="ORF">P7H09_17750</name>
</gene>
<reference evidence="3" key="2">
    <citation type="submission" date="2023-03" db="EMBL/GenBank/DDBJ databases">
        <authorList>
            <person name="Obshta O."/>
            <person name="Zabrodski M.W."/>
            <person name="Soomro T."/>
            <person name="Wilson G."/>
            <person name="Masood F."/>
            <person name="Thebeau J."/>
            <person name="Bezerra Da Silva M.C."/>
            <person name="Raza F."/>
            <person name="Biganski S."/>
            <person name="Jose M."/>
            <person name="Camilli M."/>
            <person name="Kozii I.V."/>
            <person name="Kozii R.V."/>
            <person name="Simko E."/>
            <person name="Wood S.C."/>
        </authorList>
    </citation>
    <scope>NUCLEOTIDE SEQUENCE</scope>
    <source>
        <strain evidence="3">PL001</strain>
    </source>
</reference>
<dbReference type="InterPro" id="IPR007685">
    <property type="entry name" value="RelA_SpoT"/>
</dbReference>
<reference evidence="3" key="1">
    <citation type="journal article" date="2023" name="J. Vet. Diagn. Invest.">
        <title>Oxytetracycline-resistant Paenibacillus larvae identified in commercial beekeeping operations in Saskatchewan using pooled honey sampling.</title>
        <authorList>
            <person name="Obshta O."/>
            <person name="Zabrodski M.W."/>
            <person name="Soomro T."/>
            <person name="Wilson G."/>
            <person name="Masood F."/>
            <person name="Thebeau J."/>
            <person name="Silva M.C.B."/>
            <person name="Biganski S."/>
            <person name="Kozii I.V."/>
            <person name="Koziy R.V."/>
            <person name="Raza M.F."/>
            <person name="Jose M.S."/>
            <person name="Simko E."/>
            <person name="Wood S.C."/>
        </authorList>
    </citation>
    <scope>NUCLEOTIDE SEQUENCE</scope>
    <source>
        <strain evidence="3">PL001</strain>
    </source>
</reference>
<evidence type="ECO:0000313" key="4">
    <source>
        <dbReference type="EMBL" id="MDT2253033.1"/>
    </source>
</evidence>
<sequence length="253" mass="30404">MAKEQQKSTGKSTTIVWWWLKRMDFSQRLGTIISIDYKPIIHLITEISDIHGEFSNEYLKECRNRLINMKKQLVRDTFEDGLNIVKEDFYSLVQNYHEMLRAFIVETELEYDYADLHLRMRVKQMESIMHKLIFYKTGKKEEGKVPINKCLNDLLGIRILIGGFDYNCNKFNDLYQKIKSTHKIKIENRSIEGYRGTHIYFYVNNQAFPWELQIWNKAHEKENEQLHKTHKSKREYIKWPNTYKNSKEHEGGV</sequence>
<accession>A0AAP5JVM5</accession>
<evidence type="ECO:0000259" key="2">
    <source>
        <dbReference type="Pfam" id="PF04607"/>
    </source>
</evidence>
<organism evidence="3 5">
    <name type="scientific">Paenibacillus larvae</name>
    <dbReference type="NCBI Taxonomy" id="1464"/>
    <lineage>
        <taxon>Bacteria</taxon>
        <taxon>Bacillati</taxon>
        <taxon>Bacillota</taxon>
        <taxon>Bacilli</taxon>
        <taxon>Bacillales</taxon>
        <taxon>Paenibacillaceae</taxon>
        <taxon>Paenibacillus</taxon>
    </lineage>
</organism>
<dbReference type="InterPro" id="IPR043519">
    <property type="entry name" value="NT_sf"/>
</dbReference>
<dbReference type="Proteomes" id="UP001259239">
    <property type="component" value="Unassembled WGS sequence"/>
</dbReference>
<evidence type="ECO:0000256" key="1">
    <source>
        <dbReference type="ARBA" id="ARBA00004976"/>
    </source>
</evidence>
<proteinExistence type="predicted"/>
<dbReference type="Pfam" id="PF04607">
    <property type="entry name" value="RelA_SpoT"/>
    <property type="match status" value="1"/>
</dbReference>
<comment type="pathway">
    <text evidence="1">Purine metabolism; ppGpp biosynthesis; ppGpp from GTP: step 1/2.</text>
</comment>
<protein>
    <recommendedName>
        <fullName evidence="2">RelA/SpoT domain-containing protein</fullName>
    </recommendedName>
</protein>
<evidence type="ECO:0000313" key="3">
    <source>
        <dbReference type="EMBL" id="MDT2252602.1"/>
    </source>
</evidence>
<dbReference type="SUPFAM" id="SSF81301">
    <property type="entry name" value="Nucleotidyltransferase"/>
    <property type="match status" value="1"/>
</dbReference>
<dbReference type="RefSeq" id="WP_023483533.1">
    <property type="nucleotide sequence ID" value="NZ_CBCRXL010000004.1"/>
</dbReference>
<dbReference type="EMBL" id="JARQGV010000004">
    <property type="protein sequence ID" value="MDT2253033.1"/>
    <property type="molecule type" value="Genomic_DNA"/>
</dbReference>
<dbReference type="GO" id="GO:0015969">
    <property type="term" value="P:guanosine tetraphosphate metabolic process"/>
    <property type="evidence" value="ECO:0007669"/>
    <property type="project" value="InterPro"/>
</dbReference>
<dbReference type="Gene3D" id="3.30.460.10">
    <property type="entry name" value="Beta Polymerase, domain 2"/>
    <property type="match status" value="1"/>
</dbReference>
<name>A0AAP5JVM5_9BACL</name>